<feature type="compositionally biased region" description="Polar residues" evidence="1">
    <location>
        <begin position="255"/>
        <end position="273"/>
    </location>
</feature>
<accession>A0A4P9WFQ8</accession>
<feature type="compositionally biased region" description="Acidic residues" evidence="1">
    <location>
        <begin position="34"/>
        <end position="43"/>
    </location>
</feature>
<evidence type="ECO:0000256" key="1">
    <source>
        <dbReference type="SAM" id="MobiDB-lite"/>
    </source>
</evidence>
<keyword evidence="3" id="KW-1185">Reference proteome</keyword>
<evidence type="ECO:0000313" key="2">
    <source>
        <dbReference type="EMBL" id="RKO90705.1"/>
    </source>
</evidence>
<feature type="compositionally biased region" description="Polar residues" evidence="1">
    <location>
        <begin position="378"/>
        <end position="389"/>
    </location>
</feature>
<proteinExistence type="predicted"/>
<dbReference type="Proteomes" id="UP000269721">
    <property type="component" value="Unassembled WGS sequence"/>
</dbReference>
<feature type="region of interest" description="Disordered" evidence="1">
    <location>
        <begin position="361"/>
        <end position="405"/>
    </location>
</feature>
<evidence type="ECO:0000313" key="3">
    <source>
        <dbReference type="Proteomes" id="UP000269721"/>
    </source>
</evidence>
<protein>
    <submittedName>
        <fullName evidence="2">Uncharacterized protein</fullName>
    </submittedName>
</protein>
<feature type="compositionally biased region" description="Acidic residues" evidence="1">
    <location>
        <begin position="62"/>
        <end position="110"/>
    </location>
</feature>
<dbReference type="EMBL" id="KZ995424">
    <property type="protein sequence ID" value="RKO90705.1"/>
    <property type="molecule type" value="Genomic_DNA"/>
</dbReference>
<organism evidence="2 3">
    <name type="scientific">Blyttiomyces helicus</name>
    <dbReference type="NCBI Taxonomy" id="388810"/>
    <lineage>
        <taxon>Eukaryota</taxon>
        <taxon>Fungi</taxon>
        <taxon>Fungi incertae sedis</taxon>
        <taxon>Chytridiomycota</taxon>
        <taxon>Chytridiomycota incertae sedis</taxon>
        <taxon>Chytridiomycetes</taxon>
        <taxon>Chytridiomycetes incertae sedis</taxon>
        <taxon>Blyttiomyces</taxon>
    </lineage>
</organism>
<feature type="compositionally biased region" description="Pro residues" evidence="1">
    <location>
        <begin position="233"/>
        <end position="243"/>
    </location>
</feature>
<feature type="compositionally biased region" description="Pro residues" evidence="1">
    <location>
        <begin position="365"/>
        <end position="376"/>
    </location>
</feature>
<feature type="compositionally biased region" description="Basic and acidic residues" evidence="1">
    <location>
        <begin position="44"/>
        <end position="61"/>
    </location>
</feature>
<gene>
    <name evidence="2" type="ORF">BDK51DRAFT_40537</name>
</gene>
<feature type="region of interest" description="Disordered" evidence="1">
    <location>
        <begin position="467"/>
        <end position="486"/>
    </location>
</feature>
<name>A0A4P9WFQ8_9FUNG</name>
<feature type="region of interest" description="Disordered" evidence="1">
    <location>
        <begin position="29"/>
        <end position="277"/>
    </location>
</feature>
<reference evidence="3" key="1">
    <citation type="journal article" date="2018" name="Nat. Microbiol.">
        <title>Leveraging single-cell genomics to expand the fungal tree of life.</title>
        <authorList>
            <person name="Ahrendt S.R."/>
            <person name="Quandt C.A."/>
            <person name="Ciobanu D."/>
            <person name="Clum A."/>
            <person name="Salamov A."/>
            <person name="Andreopoulos B."/>
            <person name="Cheng J.F."/>
            <person name="Woyke T."/>
            <person name="Pelin A."/>
            <person name="Henrissat B."/>
            <person name="Reynolds N.K."/>
            <person name="Benny G.L."/>
            <person name="Smith M.E."/>
            <person name="James T.Y."/>
            <person name="Grigoriev I.V."/>
        </authorList>
    </citation>
    <scope>NUCLEOTIDE SEQUENCE [LARGE SCALE GENOMIC DNA]</scope>
</reference>
<sequence>MQSKEHRRIAFVSNITFYSIDALIDAYGALPPDSESEEGEDDYMETRCESDDSDEVRRDYQFEEGDEDTDTEEMGAEAIEEDEGTDTDELDVNGMEDEDEESDEDDEEAEEERRGNCSDDVNLLENAMDPSTSVYPRRDVPSAAQTEPEEEMDQRALDRPAAVPVVEPGAERPSVSMSVGPLDLKRHWENDGDDREEACREPSQQAAKRLRLEGGAWESENQRATFNESTEPFPSPSLRPPPEYARYLRLDHIVTRSSSSHPGSASNYPTEPASTCPPLAIAADEATTGAPSPTVYPWTPAPLTATYTQLGATPTISMAMAPFKTAPDAAGPSSAQIYPCPSPSAPVTADPVYNLNLEVTTTPVMPRPPSMRPHPYSPRQSNADTSFATSPKPHTPASRATLPDDLGIATTPRLDMLAAAATPRLGHVRAAATPHLDMLAAAATTELLAVAAASDTTPRKDFAVAISSAPTNPDSHHPRPPVRSQTTRAYRKFSADSSHYCVDYGAPGGESAAIVDSPMG</sequence>
<dbReference type="AlphaFoldDB" id="A0A4P9WFQ8"/>